<dbReference type="InterPro" id="IPR016024">
    <property type="entry name" value="ARM-type_fold"/>
</dbReference>
<dbReference type="Proteomes" id="UP001575105">
    <property type="component" value="Unassembled WGS sequence"/>
</dbReference>
<gene>
    <name evidence="1" type="ORF">ACERK3_10895</name>
</gene>
<dbReference type="InterPro" id="IPR011989">
    <property type="entry name" value="ARM-like"/>
</dbReference>
<dbReference type="EMBL" id="JBGUBD010000006">
    <property type="protein sequence ID" value="MFA9478803.1"/>
    <property type="molecule type" value="Genomic_DNA"/>
</dbReference>
<organism evidence="1 2">
    <name type="scientific">Natronomicrosphaera hydrolytica</name>
    <dbReference type="NCBI Taxonomy" id="3242702"/>
    <lineage>
        <taxon>Bacteria</taxon>
        <taxon>Pseudomonadati</taxon>
        <taxon>Planctomycetota</taxon>
        <taxon>Phycisphaerae</taxon>
        <taxon>Phycisphaerales</taxon>
        <taxon>Phycisphaeraceae</taxon>
        <taxon>Natronomicrosphaera</taxon>
    </lineage>
</organism>
<dbReference type="Gene3D" id="1.25.10.10">
    <property type="entry name" value="Leucine-rich Repeat Variant"/>
    <property type="match status" value="1"/>
</dbReference>
<keyword evidence="2" id="KW-1185">Reference proteome</keyword>
<comment type="caution">
    <text evidence="1">The sequence shown here is derived from an EMBL/GenBank/DDBJ whole genome shotgun (WGS) entry which is preliminary data.</text>
</comment>
<accession>A0ABV4U748</accession>
<dbReference type="RefSeq" id="WP_425345728.1">
    <property type="nucleotide sequence ID" value="NZ_JBGUBD010000006.1"/>
</dbReference>
<evidence type="ECO:0000313" key="2">
    <source>
        <dbReference type="Proteomes" id="UP001575105"/>
    </source>
</evidence>
<name>A0ABV4U748_9BACT</name>
<sequence>MKCSRGVPVVLAMAIAVVLGSAGWLIPRAHAQTVDRLRPEVTTAENLSNDQRRQIDQYVSGWAEQLMDGDLRRVNEARRQLLESLRAGTPSDAFVQYYSAQVAQRVPNALEHEQSATRVNAMIVVARLRSDDAMPLVEQAMMDDNAAVRYWAVKAIQSITFADDQKTQLIERLVEHIDQEPVVAVVEQAMLALVGLDLSDARMRGLSLLNQRLDEHLEEAGRSLQAEHSAMRSVYQHLAGTGSPNEQELRQLARTAVRYQDLAAQRLRDGDVDNTVRDSYERILQLCNAALRFTADSLNASGVPSSIDPLIGRGDWAGIQRNADQWRSLLQNAPFNLSEDDIALTS</sequence>
<protein>
    <submittedName>
        <fullName evidence="1">HEAT repeat domain-containing protein</fullName>
    </submittedName>
</protein>
<dbReference type="SUPFAM" id="SSF48371">
    <property type="entry name" value="ARM repeat"/>
    <property type="match status" value="1"/>
</dbReference>
<evidence type="ECO:0000313" key="1">
    <source>
        <dbReference type="EMBL" id="MFA9478803.1"/>
    </source>
</evidence>
<reference evidence="1 2" key="1">
    <citation type="submission" date="2024-08" db="EMBL/GenBank/DDBJ databases">
        <title>Whole-genome sequencing of halo(alkali)philic microorganisms from hypersaline lakes.</title>
        <authorList>
            <person name="Sorokin D.Y."/>
            <person name="Merkel A.Y."/>
            <person name="Messina E."/>
            <person name="Yakimov M."/>
        </authorList>
    </citation>
    <scope>NUCLEOTIDE SEQUENCE [LARGE SCALE GENOMIC DNA]</scope>
    <source>
        <strain evidence="1 2">AB-hyl4</strain>
    </source>
</reference>
<dbReference type="Pfam" id="PF13646">
    <property type="entry name" value="HEAT_2"/>
    <property type="match status" value="1"/>
</dbReference>
<proteinExistence type="predicted"/>